<keyword evidence="7 12" id="KW-0863">Zinc-finger</keyword>
<dbReference type="InParanoid" id="K3WG64"/>
<evidence type="ECO:0000256" key="3">
    <source>
        <dbReference type="ARBA" id="ARBA00012483"/>
    </source>
</evidence>
<evidence type="ECO:0000256" key="7">
    <source>
        <dbReference type="ARBA" id="ARBA00022771"/>
    </source>
</evidence>
<dbReference type="Pfam" id="PF13920">
    <property type="entry name" value="zf-C3HC4_3"/>
    <property type="match status" value="1"/>
</dbReference>
<feature type="domain" description="RING-type" evidence="14">
    <location>
        <begin position="295"/>
        <end position="334"/>
    </location>
</feature>
<evidence type="ECO:0000256" key="10">
    <source>
        <dbReference type="ARBA" id="ARBA00023288"/>
    </source>
</evidence>
<evidence type="ECO:0000256" key="11">
    <source>
        <dbReference type="ARBA" id="ARBA00025721"/>
    </source>
</evidence>
<comment type="catalytic activity">
    <reaction evidence="1">
        <text>S-ubiquitinyl-[E2 ubiquitin-conjugating enzyme]-L-cysteine + [acceptor protein]-L-lysine = [E2 ubiquitin-conjugating enzyme]-L-cysteine + N(6)-ubiquitinyl-[acceptor protein]-L-lysine.</text>
        <dbReference type="EC" id="2.3.2.27"/>
    </reaction>
</comment>
<proteinExistence type="inferred from homology"/>
<dbReference type="Proteomes" id="UP000019132">
    <property type="component" value="Unassembled WGS sequence"/>
</dbReference>
<dbReference type="GO" id="GO:0016567">
    <property type="term" value="P:protein ubiquitination"/>
    <property type="evidence" value="ECO:0007669"/>
    <property type="project" value="TreeGrafter"/>
</dbReference>
<dbReference type="AlphaFoldDB" id="K3WG64"/>
<evidence type="ECO:0000313" key="16">
    <source>
        <dbReference type="Proteomes" id="UP000019132"/>
    </source>
</evidence>
<protein>
    <recommendedName>
        <fullName evidence="3">RING-type E3 ubiquitin transferase</fullName>
        <ecNumber evidence="3">2.3.2.27</ecNumber>
    </recommendedName>
</protein>
<dbReference type="Pfam" id="PF26192">
    <property type="entry name" value="RNF157-like_N"/>
    <property type="match status" value="1"/>
</dbReference>
<dbReference type="HOGENOM" id="CLU_016631_3_1_1"/>
<dbReference type="SUPFAM" id="SSF57850">
    <property type="entry name" value="RING/U-box"/>
    <property type="match status" value="1"/>
</dbReference>
<dbReference type="PROSITE" id="PS50089">
    <property type="entry name" value="ZF_RING_2"/>
    <property type="match status" value="1"/>
</dbReference>
<reference evidence="15" key="3">
    <citation type="submission" date="2015-02" db="UniProtKB">
        <authorList>
            <consortium name="EnsemblProtists"/>
        </authorList>
    </citation>
    <scope>IDENTIFICATION</scope>
    <source>
        <strain evidence="15">DAOM BR144</strain>
    </source>
</reference>
<dbReference type="InterPro" id="IPR045194">
    <property type="entry name" value="MGRN1/RNF157-like"/>
</dbReference>
<keyword evidence="5" id="KW-0519">Myristate</keyword>
<feature type="region of interest" description="Disordered" evidence="13">
    <location>
        <begin position="263"/>
        <end position="283"/>
    </location>
</feature>
<evidence type="ECO:0000256" key="12">
    <source>
        <dbReference type="PROSITE-ProRule" id="PRU00175"/>
    </source>
</evidence>
<feature type="region of interest" description="Disordered" evidence="13">
    <location>
        <begin position="1"/>
        <end position="26"/>
    </location>
</feature>
<name>K3WG64_GLOUD</name>
<dbReference type="SMART" id="SM00184">
    <property type="entry name" value="RING"/>
    <property type="match status" value="1"/>
</dbReference>
<comment type="similarity">
    <text evidence="11">Belongs to the RING-type zinc finger family. LOG2 subfamily.</text>
</comment>
<dbReference type="OMA" id="FCCKEEF"/>
<evidence type="ECO:0000256" key="13">
    <source>
        <dbReference type="SAM" id="MobiDB-lite"/>
    </source>
</evidence>
<reference evidence="16" key="1">
    <citation type="journal article" date="2010" name="Genome Biol.">
        <title>Genome sequence of the necrotrophic plant pathogen Pythium ultimum reveals original pathogenicity mechanisms and effector repertoire.</title>
        <authorList>
            <person name="Levesque C.A."/>
            <person name="Brouwer H."/>
            <person name="Cano L."/>
            <person name="Hamilton J.P."/>
            <person name="Holt C."/>
            <person name="Huitema E."/>
            <person name="Raffaele S."/>
            <person name="Robideau G.P."/>
            <person name="Thines M."/>
            <person name="Win J."/>
            <person name="Zerillo M.M."/>
            <person name="Beakes G.W."/>
            <person name="Boore J.L."/>
            <person name="Busam D."/>
            <person name="Dumas B."/>
            <person name="Ferriera S."/>
            <person name="Fuerstenberg S.I."/>
            <person name="Gachon C.M."/>
            <person name="Gaulin E."/>
            <person name="Govers F."/>
            <person name="Grenville-Briggs L."/>
            <person name="Horner N."/>
            <person name="Hostetler J."/>
            <person name="Jiang R.H."/>
            <person name="Johnson J."/>
            <person name="Krajaejun T."/>
            <person name="Lin H."/>
            <person name="Meijer H.J."/>
            <person name="Moore B."/>
            <person name="Morris P."/>
            <person name="Phuntmart V."/>
            <person name="Puiu D."/>
            <person name="Shetty J."/>
            <person name="Stajich J.E."/>
            <person name="Tripathy S."/>
            <person name="Wawra S."/>
            <person name="van West P."/>
            <person name="Whitty B.R."/>
            <person name="Coutinho P.M."/>
            <person name="Henrissat B."/>
            <person name="Martin F."/>
            <person name="Thomas P.D."/>
            <person name="Tyler B.M."/>
            <person name="De Vries R.P."/>
            <person name="Kamoun S."/>
            <person name="Yandell M."/>
            <person name="Tisserat N."/>
            <person name="Buell C.R."/>
        </authorList>
    </citation>
    <scope>NUCLEOTIDE SEQUENCE</scope>
    <source>
        <strain evidence="16">DAOM:BR144</strain>
    </source>
</reference>
<organism evidence="15 16">
    <name type="scientific">Globisporangium ultimum (strain ATCC 200006 / CBS 805.95 / DAOM BR144)</name>
    <name type="common">Pythium ultimum</name>
    <dbReference type="NCBI Taxonomy" id="431595"/>
    <lineage>
        <taxon>Eukaryota</taxon>
        <taxon>Sar</taxon>
        <taxon>Stramenopiles</taxon>
        <taxon>Oomycota</taxon>
        <taxon>Peronosporomycetes</taxon>
        <taxon>Pythiales</taxon>
        <taxon>Pythiaceae</taxon>
        <taxon>Globisporangium</taxon>
    </lineage>
</organism>
<evidence type="ECO:0000256" key="9">
    <source>
        <dbReference type="ARBA" id="ARBA00022833"/>
    </source>
</evidence>
<dbReference type="CDD" id="cd16789">
    <property type="entry name" value="mRING-HC-C3HC5_MGRN1-like"/>
    <property type="match status" value="1"/>
</dbReference>
<dbReference type="PANTHER" id="PTHR22996">
    <property type="entry name" value="MAHOGUNIN"/>
    <property type="match status" value="1"/>
</dbReference>
<dbReference type="GO" id="GO:0061630">
    <property type="term" value="F:ubiquitin protein ligase activity"/>
    <property type="evidence" value="ECO:0007669"/>
    <property type="project" value="UniProtKB-EC"/>
</dbReference>
<evidence type="ECO:0000256" key="1">
    <source>
        <dbReference type="ARBA" id="ARBA00000900"/>
    </source>
</evidence>
<keyword evidence="9" id="KW-0862">Zinc</keyword>
<dbReference type="InterPro" id="IPR045195">
    <property type="entry name" value="LOG2-like_mRING_C3HC5"/>
</dbReference>
<keyword evidence="4" id="KW-0808">Transferase</keyword>
<keyword evidence="8" id="KW-0833">Ubl conjugation pathway</keyword>
<evidence type="ECO:0000256" key="5">
    <source>
        <dbReference type="ARBA" id="ARBA00022707"/>
    </source>
</evidence>
<dbReference type="GO" id="GO:0005737">
    <property type="term" value="C:cytoplasm"/>
    <property type="evidence" value="ECO:0007669"/>
    <property type="project" value="TreeGrafter"/>
</dbReference>
<dbReference type="EC" id="2.3.2.27" evidence="3"/>
<dbReference type="GO" id="GO:0008270">
    <property type="term" value="F:zinc ion binding"/>
    <property type="evidence" value="ECO:0007669"/>
    <property type="project" value="UniProtKB-KW"/>
</dbReference>
<feature type="compositionally biased region" description="Polar residues" evidence="13">
    <location>
        <begin position="1"/>
        <end position="11"/>
    </location>
</feature>
<accession>K3WG64</accession>
<evidence type="ECO:0000256" key="2">
    <source>
        <dbReference type="ARBA" id="ARBA00004906"/>
    </source>
</evidence>
<dbReference type="PANTHER" id="PTHR22996:SF0">
    <property type="entry name" value="RE60872P-RELATED"/>
    <property type="match status" value="1"/>
</dbReference>
<dbReference type="InterPro" id="IPR001841">
    <property type="entry name" value="Znf_RING"/>
</dbReference>
<dbReference type="EnsemblProtists" id="PYU1_T003955">
    <property type="protein sequence ID" value="PYU1_T003955"/>
    <property type="gene ID" value="PYU1_G003945"/>
</dbReference>
<evidence type="ECO:0000256" key="6">
    <source>
        <dbReference type="ARBA" id="ARBA00022723"/>
    </source>
</evidence>
<dbReference type="VEuPathDB" id="FungiDB:PYU1_G003945"/>
<keyword evidence="16" id="KW-1185">Reference proteome</keyword>
<keyword evidence="10" id="KW-0449">Lipoprotein</keyword>
<dbReference type="InterPro" id="IPR058981">
    <property type="entry name" value="MGRN1/RNF157-like_N"/>
</dbReference>
<dbReference type="InterPro" id="IPR013083">
    <property type="entry name" value="Znf_RING/FYVE/PHD"/>
</dbReference>
<evidence type="ECO:0000259" key="14">
    <source>
        <dbReference type="PROSITE" id="PS50089"/>
    </source>
</evidence>
<evidence type="ECO:0000256" key="8">
    <source>
        <dbReference type="ARBA" id="ARBA00022786"/>
    </source>
</evidence>
<dbReference type="Gene3D" id="3.30.40.10">
    <property type="entry name" value="Zinc/RING finger domain, C3HC4 (zinc finger)"/>
    <property type="match status" value="1"/>
</dbReference>
<keyword evidence="6" id="KW-0479">Metal-binding</keyword>
<dbReference type="EMBL" id="GL376567">
    <property type="status" value="NOT_ANNOTATED_CDS"/>
    <property type="molecule type" value="Genomic_DNA"/>
</dbReference>
<evidence type="ECO:0000313" key="15">
    <source>
        <dbReference type="EnsemblProtists" id="PYU1_T003955"/>
    </source>
</evidence>
<comment type="pathway">
    <text evidence="2">Protein modification; protein ubiquitination.</text>
</comment>
<sequence length="355" mass="39099">MGHTGSVQRGNHSARRNPSGALYGEPVGAQHRTAAGHHTEYTPAQLQALYLSRGRPDMGFMSNQAMVPKEVPEMQQTCTVKNHVNLKKSTLKLVPTAEHPEKYSLEFQFDATKPCRVLVYLLGLEKIDDETGCSTYALQRKDTSVVTQEFPEGLAQKFNLEDAISKSDEGDKQEQVELFDFSAFQISELVYKEGSLRFPLIIVLEVLGSDANPQSQSTFCTFLKNANDAWTVKMLKQKVQVEGLTYELQEIYGIDGSLAAAPKTNNSGNADGDASGDQKTGGGLDEIDIPDGAECIICMCEPRNTTVLPCRHMCLCSECAEALRKNSSTCPICRTRVEALLQIRVESKEAHDSKK</sequence>
<reference evidence="16" key="2">
    <citation type="submission" date="2010-04" db="EMBL/GenBank/DDBJ databases">
        <authorList>
            <person name="Buell R."/>
            <person name="Hamilton J."/>
            <person name="Hostetler J."/>
        </authorList>
    </citation>
    <scope>NUCLEOTIDE SEQUENCE [LARGE SCALE GENOMIC DNA]</scope>
    <source>
        <strain evidence="16">DAOM:BR144</strain>
    </source>
</reference>
<evidence type="ECO:0000256" key="4">
    <source>
        <dbReference type="ARBA" id="ARBA00022679"/>
    </source>
</evidence>
<dbReference type="STRING" id="431595.K3WG64"/>
<dbReference type="eggNOG" id="KOG4265">
    <property type="taxonomic scope" value="Eukaryota"/>
</dbReference>